<dbReference type="AlphaFoldDB" id="A0A4Y2M5C2"/>
<gene>
    <name evidence="5" type="primary">pol_1309</name>
    <name evidence="5" type="ORF">AVEN_274345_1</name>
</gene>
<dbReference type="FunFam" id="1.10.340.70:FF:000001">
    <property type="entry name" value="Retrovirus-related Pol polyprotein from transposon gypsy-like Protein"/>
    <property type="match status" value="1"/>
</dbReference>
<feature type="domain" description="Integrase zinc-binding" evidence="4">
    <location>
        <begin position="140"/>
        <end position="190"/>
    </location>
</feature>
<evidence type="ECO:0000313" key="5">
    <source>
        <dbReference type="EMBL" id="GBN21962.1"/>
    </source>
</evidence>
<keyword evidence="2" id="KW-0511">Multifunctional enzyme</keyword>
<dbReference type="OrthoDB" id="6484178at2759"/>
<dbReference type="PANTHER" id="PTHR37984:SF5">
    <property type="entry name" value="PROTEIN NYNRIN-LIKE"/>
    <property type="match status" value="1"/>
</dbReference>
<dbReference type="FunFam" id="3.30.70.270:FF:000020">
    <property type="entry name" value="Transposon Tf2-6 polyprotein-like Protein"/>
    <property type="match status" value="1"/>
</dbReference>
<organism evidence="5 6">
    <name type="scientific">Araneus ventricosus</name>
    <name type="common">Orbweaver spider</name>
    <name type="synonym">Epeira ventricosa</name>
    <dbReference type="NCBI Taxonomy" id="182803"/>
    <lineage>
        <taxon>Eukaryota</taxon>
        <taxon>Metazoa</taxon>
        <taxon>Ecdysozoa</taxon>
        <taxon>Arthropoda</taxon>
        <taxon>Chelicerata</taxon>
        <taxon>Arachnida</taxon>
        <taxon>Araneae</taxon>
        <taxon>Araneomorphae</taxon>
        <taxon>Entelegynae</taxon>
        <taxon>Araneoidea</taxon>
        <taxon>Araneidae</taxon>
        <taxon>Araneus</taxon>
    </lineage>
</organism>
<dbReference type="Gene3D" id="3.30.70.270">
    <property type="match status" value="2"/>
</dbReference>
<keyword evidence="6" id="KW-1185">Reference proteome</keyword>
<dbReference type="Gene3D" id="1.10.340.70">
    <property type="match status" value="1"/>
</dbReference>
<dbReference type="InterPro" id="IPR043502">
    <property type="entry name" value="DNA/RNA_pol_sf"/>
</dbReference>
<evidence type="ECO:0000313" key="6">
    <source>
        <dbReference type="Proteomes" id="UP000499080"/>
    </source>
</evidence>
<protein>
    <recommendedName>
        <fullName evidence="1">RNA-directed DNA polymerase</fullName>
        <ecNumber evidence="1">2.7.7.49</ecNumber>
    </recommendedName>
</protein>
<name>A0A4Y2M5C2_ARAVE</name>
<evidence type="ECO:0000256" key="2">
    <source>
        <dbReference type="ARBA" id="ARBA00023268"/>
    </source>
</evidence>
<evidence type="ECO:0000256" key="1">
    <source>
        <dbReference type="ARBA" id="ARBA00012493"/>
    </source>
</evidence>
<comment type="caution">
    <text evidence="5">The sequence shown here is derived from an EMBL/GenBank/DDBJ whole genome shotgun (WGS) entry which is preliminary data.</text>
</comment>
<dbReference type="InterPro" id="IPR041577">
    <property type="entry name" value="RT_RNaseH_2"/>
</dbReference>
<feature type="non-terminal residue" evidence="5">
    <location>
        <position position="342"/>
    </location>
</feature>
<dbReference type="GO" id="GO:0003964">
    <property type="term" value="F:RNA-directed DNA polymerase activity"/>
    <property type="evidence" value="ECO:0007669"/>
    <property type="project" value="UniProtKB-EC"/>
</dbReference>
<dbReference type="Proteomes" id="UP000499080">
    <property type="component" value="Unassembled WGS sequence"/>
</dbReference>
<dbReference type="PANTHER" id="PTHR37984">
    <property type="entry name" value="PROTEIN CBG26694"/>
    <property type="match status" value="1"/>
</dbReference>
<feature type="domain" description="Reverse transcriptase/retrotransposon-derived protein RNase H-like" evidence="3">
    <location>
        <begin position="299"/>
        <end position="342"/>
    </location>
</feature>
<reference evidence="5 6" key="1">
    <citation type="journal article" date="2019" name="Sci. Rep.">
        <title>Orb-weaving spider Araneus ventricosus genome elucidates the spidroin gene catalogue.</title>
        <authorList>
            <person name="Kono N."/>
            <person name="Nakamura H."/>
            <person name="Ohtoshi R."/>
            <person name="Moran D.A.P."/>
            <person name="Shinohara A."/>
            <person name="Yoshida Y."/>
            <person name="Fujiwara M."/>
            <person name="Mori M."/>
            <person name="Tomita M."/>
            <person name="Arakawa K."/>
        </authorList>
    </citation>
    <scope>NUCLEOTIDE SEQUENCE [LARGE SCALE GENOMIC DNA]</scope>
</reference>
<dbReference type="Pfam" id="PF17919">
    <property type="entry name" value="RT_RNaseH_2"/>
    <property type="match status" value="1"/>
</dbReference>
<evidence type="ECO:0000259" key="3">
    <source>
        <dbReference type="Pfam" id="PF17919"/>
    </source>
</evidence>
<accession>A0A4Y2M5C2</accession>
<dbReference type="SUPFAM" id="SSF56672">
    <property type="entry name" value="DNA/RNA polymerases"/>
    <property type="match status" value="1"/>
</dbReference>
<evidence type="ECO:0000259" key="4">
    <source>
        <dbReference type="Pfam" id="PF17921"/>
    </source>
</evidence>
<dbReference type="InterPro" id="IPR050951">
    <property type="entry name" value="Retrovirus_Pol_polyprotein"/>
</dbReference>
<dbReference type="InterPro" id="IPR041588">
    <property type="entry name" value="Integrase_H2C2"/>
</dbReference>
<dbReference type="EMBL" id="BGPR01280289">
    <property type="protein sequence ID" value="GBN21962.1"/>
    <property type="molecule type" value="Genomic_DNA"/>
</dbReference>
<dbReference type="EC" id="2.7.7.49" evidence="1"/>
<dbReference type="InterPro" id="IPR043128">
    <property type="entry name" value="Rev_trsase/Diguanyl_cyclase"/>
</dbReference>
<proteinExistence type="predicted"/>
<sequence length="342" mass="38662">MNIDDGVHGPVPVTCAVSKKLVSDLLLSTAAFEALKENIQMHKFESKLDYYDTVKEELEVSSRDIEASIELIPTEYDRDGSTQDGERTRTSFIELQMSDPTLSDAWEMARMGGNAYTIKDGVLTHTENICGEKVKQIVLPKCRSDEVLRVAHEAPSAGHLGEQKTKQRITYSFFWPEIKKDVREFCQTCKPQSWSDYLLHVDSAFRKWREVGLTVNLEKCAFGQNKVKFLGHIVGSGQHSPDPEKAKVLRNLSRPSTKKELRSFLGLASYYSDYIPNFSEIVLPLTDLTKRKVSNILPWSIEAGEAFVKIKDELVKMPTLHTPDIRRPFWLYTDASATAIGA</sequence>
<dbReference type="Pfam" id="PF17921">
    <property type="entry name" value="Integrase_H2C2"/>
    <property type="match status" value="1"/>
</dbReference>